<dbReference type="InterPro" id="IPR009057">
    <property type="entry name" value="Homeodomain-like_sf"/>
</dbReference>
<feature type="region of interest" description="Disordered" evidence="1">
    <location>
        <begin position="810"/>
        <end position="881"/>
    </location>
</feature>
<dbReference type="OrthoDB" id="435460at2759"/>
<dbReference type="SUPFAM" id="SSF46689">
    <property type="entry name" value="Homeodomain-like"/>
    <property type="match status" value="1"/>
</dbReference>
<feature type="domain" description="TERF2-interacting telomeric protein 1 Myb" evidence="2">
    <location>
        <begin position="165"/>
        <end position="223"/>
    </location>
</feature>
<dbReference type="EMBL" id="KV722582">
    <property type="protein sequence ID" value="OCH85468.1"/>
    <property type="molecule type" value="Genomic_DNA"/>
</dbReference>
<organism evidence="3 4">
    <name type="scientific">Obba rivulosa</name>
    <dbReference type="NCBI Taxonomy" id="1052685"/>
    <lineage>
        <taxon>Eukaryota</taxon>
        <taxon>Fungi</taxon>
        <taxon>Dikarya</taxon>
        <taxon>Basidiomycota</taxon>
        <taxon>Agaricomycotina</taxon>
        <taxon>Agaricomycetes</taxon>
        <taxon>Polyporales</taxon>
        <taxon>Gelatoporiaceae</taxon>
        <taxon>Obba</taxon>
    </lineage>
</organism>
<evidence type="ECO:0000256" key="1">
    <source>
        <dbReference type="SAM" id="MobiDB-lite"/>
    </source>
</evidence>
<accession>A0A8E2DK64</accession>
<feature type="compositionally biased region" description="Acidic residues" evidence="1">
    <location>
        <begin position="270"/>
        <end position="292"/>
    </location>
</feature>
<feature type="compositionally biased region" description="Basic and acidic residues" evidence="1">
    <location>
        <begin position="571"/>
        <end position="585"/>
    </location>
</feature>
<evidence type="ECO:0000259" key="2">
    <source>
        <dbReference type="Pfam" id="PF08914"/>
    </source>
</evidence>
<protein>
    <recommendedName>
        <fullName evidence="2">TERF2-interacting telomeric protein 1 Myb domain-containing protein</fullName>
    </recommendedName>
</protein>
<dbReference type="InterPro" id="IPR015010">
    <property type="entry name" value="TERF2IP_Myb"/>
</dbReference>
<dbReference type="AlphaFoldDB" id="A0A8E2DK64"/>
<reference evidence="3 4" key="1">
    <citation type="submission" date="2016-07" db="EMBL/GenBank/DDBJ databases">
        <title>Draft genome of the white-rot fungus Obba rivulosa 3A-2.</title>
        <authorList>
            <consortium name="DOE Joint Genome Institute"/>
            <person name="Miettinen O."/>
            <person name="Riley R."/>
            <person name="Acob R."/>
            <person name="Barry K."/>
            <person name="Cullen D."/>
            <person name="De Vries R."/>
            <person name="Hainaut M."/>
            <person name="Hatakka A."/>
            <person name="Henrissat B."/>
            <person name="Hilden K."/>
            <person name="Kuo R."/>
            <person name="Labutti K."/>
            <person name="Lipzen A."/>
            <person name="Makela M.R."/>
            <person name="Sandor L."/>
            <person name="Spatafora J.W."/>
            <person name="Grigoriev I.V."/>
            <person name="Hibbett D.S."/>
        </authorList>
    </citation>
    <scope>NUCLEOTIDE SEQUENCE [LARGE SCALE GENOMIC DNA]</scope>
    <source>
        <strain evidence="3 4">3A-2</strain>
    </source>
</reference>
<feature type="compositionally biased region" description="Low complexity" evidence="1">
    <location>
        <begin position="13"/>
        <end position="22"/>
    </location>
</feature>
<name>A0A8E2DK64_9APHY</name>
<feature type="region of interest" description="Disordered" evidence="1">
    <location>
        <begin position="262"/>
        <end position="489"/>
    </location>
</feature>
<feature type="compositionally biased region" description="Basic residues" evidence="1">
    <location>
        <begin position="317"/>
        <end position="327"/>
    </location>
</feature>
<feature type="compositionally biased region" description="Polar residues" evidence="1">
    <location>
        <begin position="464"/>
        <end position="485"/>
    </location>
</feature>
<feature type="compositionally biased region" description="Basic residues" evidence="1">
    <location>
        <begin position="559"/>
        <end position="570"/>
    </location>
</feature>
<sequence>MSATSSRGRQEGDGNSSDSESGSDAHRVFTIKKRPVRFYLLKADRHRTYGLSSGAAAALSQKILDHGGELVPGEESEPDTIIVKREGLDDYRQKYNLSKTVFAEPPEFVQICIDSRKYKHAPVLKKGMGGRVFSGSGRSYVTYSRLDSLSVYLNRSIQTNRRVAFTPEDDYRLCKYLAQVVPDKAAGGRMGNNIYIELVMSTLPEFQWAKRHPWQAWRERYKTRQDLLDPIIDELVKQFPPREDGKGQYHLDRRFSRRARLRQHLAQSGDEAEEAEGLDRWEEEEEGEEVEVVEVLAPERGRKRTEIREESVERGRHAQVRTHKRSRHTDVGARRPSSTERGRTSRRTQSDAYFAAHRRVSPTTEQIDARDFPVQSIERRGRLHGGARGGTPDFDQLIPFETMPEQDEYYFENRGPGPEDAGPSGTQRTPVPTSPPPPPPTAVPAKGRPAPRPVYRARSPAPVMSSQATLAGPVSTQRHSGPSNVSEDDVEILAGPEPTFPMSSQVTLVGPVPTQLRPDRAVTHSKEARRQPVKAIQVDVAEGQNEAEPVPPSQSTPRKAARKKPGRRRIHVVEDPRIGQDEPYHNTRARSRSRPPEAAFEIQPRRPAARRGKPAAPEPVEAEPEGRVQMYAIREEKEAVDGPDRENRERLEEPEIGAVHAMEVDPPVGGTYEDEENVEDMLAVAESAPQSGAPSAIVQQSPKEELDSDDQRVEQSLFVAVSAHTLSRPVSRDASSNVHLSRTTYQPLTLDDEDEQDEVILARLRGDTPASRSRLSFSELPLAPTPADRSRQHISITALSPASGLIRRTNLTTPAARQPPTRGTPSGSSVSEFDTVPMPGTRASAEKQRLREETRRAPYNPPEGTRAARMATRSGALFGRF</sequence>
<feature type="compositionally biased region" description="Basic and acidic residues" evidence="1">
    <location>
        <begin position="297"/>
        <end position="316"/>
    </location>
</feature>
<feature type="compositionally biased region" description="Pro residues" evidence="1">
    <location>
        <begin position="432"/>
        <end position="442"/>
    </location>
</feature>
<evidence type="ECO:0000313" key="3">
    <source>
        <dbReference type="EMBL" id="OCH85468.1"/>
    </source>
</evidence>
<dbReference type="CDD" id="cd11655">
    <property type="entry name" value="rap1_myb-like"/>
    <property type="match status" value="1"/>
</dbReference>
<dbReference type="Proteomes" id="UP000250043">
    <property type="component" value="Unassembled WGS sequence"/>
</dbReference>
<keyword evidence="4" id="KW-1185">Reference proteome</keyword>
<feature type="compositionally biased region" description="Polar residues" evidence="1">
    <location>
        <begin position="688"/>
        <end position="701"/>
    </location>
</feature>
<evidence type="ECO:0000313" key="4">
    <source>
        <dbReference type="Proteomes" id="UP000250043"/>
    </source>
</evidence>
<dbReference type="Gene3D" id="1.10.10.60">
    <property type="entry name" value="Homeodomain-like"/>
    <property type="match status" value="1"/>
</dbReference>
<feature type="compositionally biased region" description="Polar residues" evidence="1">
    <location>
        <begin position="810"/>
        <end position="832"/>
    </location>
</feature>
<feature type="compositionally biased region" description="Basic and acidic residues" evidence="1">
    <location>
        <begin position="633"/>
        <end position="653"/>
    </location>
</feature>
<feature type="compositionally biased region" description="Basic and acidic residues" evidence="1">
    <location>
        <begin position="844"/>
        <end position="856"/>
    </location>
</feature>
<feature type="compositionally biased region" description="Basic and acidic residues" evidence="1">
    <location>
        <begin position="520"/>
        <end position="530"/>
    </location>
</feature>
<dbReference type="Pfam" id="PF08914">
    <property type="entry name" value="Myb_Rap1"/>
    <property type="match status" value="1"/>
</dbReference>
<feature type="compositionally biased region" description="Basic and acidic residues" evidence="1">
    <location>
        <begin position="702"/>
        <end position="711"/>
    </location>
</feature>
<feature type="region of interest" description="Disordered" evidence="1">
    <location>
        <begin position="1"/>
        <end position="26"/>
    </location>
</feature>
<proteinExistence type="predicted"/>
<feature type="compositionally biased region" description="Basic and acidic residues" evidence="1">
    <location>
        <begin position="328"/>
        <end position="343"/>
    </location>
</feature>
<feature type="region of interest" description="Disordered" evidence="1">
    <location>
        <begin position="685"/>
        <end position="711"/>
    </location>
</feature>
<feature type="region of interest" description="Disordered" evidence="1">
    <location>
        <begin position="520"/>
        <end position="673"/>
    </location>
</feature>
<gene>
    <name evidence="3" type="ORF">OBBRIDRAFT_312276</name>
</gene>